<reference evidence="1 2" key="1">
    <citation type="submission" date="2017-07" db="EMBL/GenBank/DDBJ databases">
        <title>Isolation and development of strain Bacillus megaterium SR7 for enhanced growth and metabolite production under supercritical carbon dioxide.</title>
        <authorList>
            <person name="Freedman A.J.E."/>
            <person name="Peet K.C."/>
            <person name="Boock J.T."/>
            <person name="Penn K."/>
            <person name="Prather K.L.J."/>
            <person name="Thompson J.R."/>
        </authorList>
    </citation>
    <scope>NUCLEOTIDE SEQUENCE [LARGE SCALE GENOMIC DNA]</scope>
    <source>
        <strain evidence="1 2">SR7</strain>
    </source>
</reference>
<sequence length="205" mass="23870">MIENKFINIVKLSVISIEVNSFRDYVRYIENSFQKEIASFEKGLEDVPAGFEDEYLDYHIDEARQYSTEFPTIMRNSLFVSIYTFLESKIGDLCVPDKKSLLTLGDIKGQGIKQASTYLKKVLLVDFPHDTDEWKYIKKAQLLRNCIVHTNGQVSKVREPKNVEAAIEELNYVNVDEKGYISLESEFCLDFLENVYSFLQELYKK</sequence>
<evidence type="ECO:0000313" key="1">
    <source>
        <dbReference type="EMBL" id="AXI31467.1"/>
    </source>
</evidence>
<evidence type="ECO:0000313" key="2">
    <source>
        <dbReference type="Proteomes" id="UP000253834"/>
    </source>
</evidence>
<gene>
    <name evidence="1" type="ORF">CIB87_21375</name>
</gene>
<proteinExistence type="predicted"/>
<organism evidence="1 2">
    <name type="scientific">Priestia megaterium</name>
    <name type="common">Bacillus megaterium</name>
    <dbReference type="NCBI Taxonomy" id="1404"/>
    <lineage>
        <taxon>Bacteria</taxon>
        <taxon>Bacillati</taxon>
        <taxon>Bacillota</taxon>
        <taxon>Bacilli</taxon>
        <taxon>Bacillales</taxon>
        <taxon>Bacillaceae</taxon>
        <taxon>Priestia</taxon>
    </lineage>
</organism>
<dbReference type="EMBL" id="CP022674">
    <property type="protein sequence ID" value="AXI31467.1"/>
    <property type="molecule type" value="Genomic_DNA"/>
</dbReference>
<name>A0AA86LXM0_PRIMG</name>
<dbReference type="RefSeq" id="WP_114896797.1">
    <property type="nucleotide sequence ID" value="NZ_CP022674.1"/>
</dbReference>
<dbReference type="Proteomes" id="UP000253834">
    <property type="component" value="Chromosome"/>
</dbReference>
<dbReference type="AlphaFoldDB" id="A0AA86LXM0"/>
<protein>
    <submittedName>
        <fullName evidence="1">Uncharacterized protein</fullName>
    </submittedName>
</protein>
<accession>A0AA86LXM0</accession>